<feature type="non-terminal residue" evidence="1">
    <location>
        <position position="142"/>
    </location>
</feature>
<accession>A0ACC1KCH9</accession>
<dbReference type="Proteomes" id="UP001140066">
    <property type="component" value="Unassembled WGS sequence"/>
</dbReference>
<comment type="caution">
    <text evidence="1">The sequence shown here is derived from an EMBL/GenBank/DDBJ whole genome shotgun (WGS) entry which is preliminary data.</text>
</comment>
<dbReference type="EMBL" id="JANBUK010001087">
    <property type="protein sequence ID" value="KAJ2786287.1"/>
    <property type="molecule type" value="Genomic_DNA"/>
</dbReference>
<evidence type="ECO:0000313" key="1">
    <source>
        <dbReference type="EMBL" id="KAJ2786287.1"/>
    </source>
</evidence>
<evidence type="ECO:0000313" key="2">
    <source>
        <dbReference type="Proteomes" id="UP001140066"/>
    </source>
</evidence>
<protein>
    <submittedName>
        <fullName evidence="1">Coatomer subunit delta</fullName>
    </submittedName>
</protein>
<reference evidence="1" key="1">
    <citation type="submission" date="2022-07" db="EMBL/GenBank/DDBJ databases">
        <title>Phylogenomic reconstructions and comparative analyses of Kickxellomycotina fungi.</title>
        <authorList>
            <person name="Reynolds N.K."/>
            <person name="Stajich J.E."/>
            <person name="Barry K."/>
            <person name="Grigoriev I.V."/>
            <person name="Crous P."/>
            <person name="Smith M.E."/>
        </authorList>
    </citation>
    <scope>NUCLEOTIDE SEQUENCE</scope>
    <source>
        <strain evidence="1">BCRC 34191</strain>
    </source>
</reference>
<keyword evidence="2" id="KW-1185">Reference proteome</keyword>
<name>A0ACC1KCH9_9FUNG</name>
<sequence>MPRTRIEGLLASFPKLMVPGQQHTTIETETIRYVYQPIGEDMYAVLITSRQNNIVQDMDTLHLIARAVADICDVNDQQGVILRGFDILTAFEEIISQGSRDKIDLAKLRTIMEMESHEEKIQDIIDRNKEREAKQELKRKAK</sequence>
<gene>
    <name evidence="1" type="primary">RET2_1</name>
    <name evidence="1" type="ORF">GGI18_003290</name>
</gene>
<proteinExistence type="predicted"/>
<organism evidence="1 2">
    <name type="scientific">Coemansia linderi</name>
    <dbReference type="NCBI Taxonomy" id="2663919"/>
    <lineage>
        <taxon>Eukaryota</taxon>
        <taxon>Fungi</taxon>
        <taxon>Fungi incertae sedis</taxon>
        <taxon>Zoopagomycota</taxon>
        <taxon>Kickxellomycotina</taxon>
        <taxon>Kickxellomycetes</taxon>
        <taxon>Kickxellales</taxon>
        <taxon>Kickxellaceae</taxon>
        <taxon>Coemansia</taxon>
    </lineage>
</organism>